<reference evidence="2" key="1">
    <citation type="submission" date="2020-03" db="EMBL/GenBank/DDBJ databases">
        <title>A transcriptome and proteome of the tick Rhipicephalus microplus shaped by the genetic composition of its hosts and developmental stage.</title>
        <authorList>
            <person name="Garcia G.R."/>
            <person name="Ribeiro J.M.C."/>
            <person name="Maruyama S.R."/>
            <person name="Gardinasse L.G."/>
            <person name="Nelson K."/>
            <person name="Ferreira B.R."/>
            <person name="Andrade T.G."/>
            <person name="Santos I.K.F.M."/>
        </authorList>
    </citation>
    <scope>NUCLEOTIDE SEQUENCE</scope>
    <source>
        <strain evidence="2">NSGR</strain>
        <tissue evidence="2">Salivary glands</tissue>
    </source>
</reference>
<dbReference type="InterPro" id="IPR053134">
    <property type="entry name" value="RNA-dir_DNA_polymerase"/>
</dbReference>
<dbReference type="InterPro" id="IPR000477">
    <property type="entry name" value="RT_dom"/>
</dbReference>
<feature type="domain" description="Reverse transcriptase" evidence="1">
    <location>
        <begin position="148"/>
        <end position="252"/>
    </location>
</feature>
<dbReference type="Gene3D" id="3.10.10.10">
    <property type="entry name" value="HIV Type 1 Reverse Transcriptase, subunit A, domain 1"/>
    <property type="match status" value="1"/>
</dbReference>
<evidence type="ECO:0000259" key="1">
    <source>
        <dbReference type="Pfam" id="PF00078"/>
    </source>
</evidence>
<dbReference type="VEuPathDB" id="VectorBase:LOC119172844"/>
<dbReference type="CDD" id="cd01647">
    <property type="entry name" value="RT_LTR"/>
    <property type="match status" value="1"/>
</dbReference>
<proteinExistence type="predicted"/>
<dbReference type="GO" id="GO:0071897">
    <property type="term" value="P:DNA biosynthetic process"/>
    <property type="evidence" value="ECO:0007669"/>
    <property type="project" value="UniProtKB-ARBA"/>
</dbReference>
<organism evidence="2">
    <name type="scientific">Rhipicephalus microplus</name>
    <name type="common">Cattle tick</name>
    <name type="synonym">Boophilus microplus</name>
    <dbReference type="NCBI Taxonomy" id="6941"/>
    <lineage>
        <taxon>Eukaryota</taxon>
        <taxon>Metazoa</taxon>
        <taxon>Ecdysozoa</taxon>
        <taxon>Arthropoda</taxon>
        <taxon>Chelicerata</taxon>
        <taxon>Arachnida</taxon>
        <taxon>Acari</taxon>
        <taxon>Parasitiformes</taxon>
        <taxon>Ixodida</taxon>
        <taxon>Ixodoidea</taxon>
        <taxon>Ixodidae</taxon>
        <taxon>Rhipicephalinae</taxon>
        <taxon>Rhipicephalus</taxon>
        <taxon>Boophilus</taxon>
    </lineage>
</organism>
<protein>
    <submittedName>
        <fullName evidence="2">Putative tick transposon</fullName>
    </submittedName>
</protein>
<evidence type="ECO:0000313" key="2">
    <source>
        <dbReference type="EMBL" id="NIE47629.1"/>
    </source>
</evidence>
<dbReference type="InterPro" id="IPR043502">
    <property type="entry name" value="DNA/RNA_pol_sf"/>
</dbReference>
<dbReference type="Gene3D" id="3.30.70.270">
    <property type="match status" value="1"/>
</dbReference>
<dbReference type="PANTHER" id="PTHR24559:SF444">
    <property type="entry name" value="REVERSE TRANSCRIPTASE DOMAIN-CONTAINING PROTEIN"/>
    <property type="match status" value="1"/>
</dbReference>
<sequence length="259" mass="28866">MSLGGWTVGTEPQRIVPFVKAVKEQPEAVDDFGDSLRCIFAEGDASVCASVPEATAACNVIIPGHSSDLEPRMKHISEEFSEIFTTTPGCTTLAEHRIDTGDNPPVRCKLRPVNAKKQAIMDNCIQDLLAQNLIRPSQSQHASAPVLVEKKSGGYRMAMDYRQLNARTKVPVYPMPRTDWLLAQLGRARWFSSFDLSQGFSQIPVQEQDIPKTAFICHRGTFEFMRMPFGVARGPATFQTLMDRLLEEIDHQFCHGPSQ</sequence>
<name>A0A6G5AA02_RHIMP</name>
<dbReference type="Pfam" id="PF00078">
    <property type="entry name" value="RVT_1"/>
    <property type="match status" value="1"/>
</dbReference>
<dbReference type="SUPFAM" id="SSF56672">
    <property type="entry name" value="DNA/RNA polymerases"/>
    <property type="match status" value="1"/>
</dbReference>
<dbReference type="PANTHER" id="PTHR24559">
    <property type="entry name" value="TRANSPOSON TY3-I GAG-POL POLYPROTEIN"/>
    <property type="match status" value="1"/>
</dbReference>
<dbReference type="AlphaFoldDB" id="A0A6G5AA02"/>
<dbReference type="EMBL" id="GIKN01005356">
    <property type="protein sequence ID" value="NIE47629.1"/>
    <property type="molecule type" value="Transcribed_RNA"/>
</dbReference>
<dbReference type="InterPro" id="IPR043128">
    <property type="entry name" value="Rev_trsase/Diguanyl_cyclase"/>
</dbReference>
<accession>A0A6G5AA02</accession>
<dbReference type="OrthoDB" id="6495350at2759"/>